<feature type="compositionally biased region" description="Low complexity" evidence="8">
    <location>
        <begin position="1019"/>
        <end position="1043"/>
    </location>
</feature>
<feature type="compositionally biased region" description="Gly residues" evidence="8">
    <location>
        <begin position="1167"/>
        <end position="1192"/>
    </location>
</feature>
<feature type="region of interest" description="Disordered" evidence="8">
    <location>
        <begin position="184"/>
        <end position="208"/>
    </location>
</feature>
<comment type="caution">
    <text evidence="11">The sequence shown here is derived from an EMBL/GenBank/DDBJ whole genome shotgun (WGS) entry which is preliminary data.</text>
</comment>
<keyword evidence="12" id="KW-1185">Reference proteome</keyword>
<dbReference type="SMART" id="SM00220">
    <property type="entry name" value="S_TKc"/>
    <property type="match status" value="1"/>
</dbReference>
<feature type="compositionally biased region" description="Low complexity" evidence="8">
    <location>
        <begin position="610"/>
        <end position="623"/>
    </location>
</feature>
<dbReference type="Gene3D" id="1.10.510.10">
    <property type="entry name" value="Transferase(Phosphotransferase) domain 1"/>
    <property type="match status" value="1"/>
</dbReference>
<dbReference type="PROSITE" id="PS50042">
    <property type="entry name" value="CNMP_BINDING_3"/>
    <property type="match status" value="1"/>
</dbReference>
<protein>
    <submittedName>
        <fullName evidence="11">Uncharacterized protein</fullName>
    </submittedName>
</protein>
<dbReference type="PANTHER" id="PTHR24346:SF77">
    <property type="entry name" value="SERINE THREONINE PROTEIN KINASE"/>
    <property type="match status" value="1"/>
</dbReference>
<feature type="region of interest" description="Disordered" evidence="8">
    <location>
        <begin position="1261"/>
        <end position="1282"/>
    </location>
</feature>
<feature type="compositionally biased region" description="Basic and acidic residues" evidence="8">
    <location>
        <begin position="1261"/>
        <end position="1270"/>
    </location>
</feature>
<evidence type="ECO:0000256" key="3">
    <source>
        <dbReference type="ARBA" id="ARBA00022741"/>
    </source>
</evidence>
<feature type="compositionally biased region" description="Gly residues" evidence="8">
    <location>
        <begin position="786"/>
        <end position="797"/>
    </location>
</feature>
<keyword evidence="1" id="KW-0140">cGMP</keyword>
<dbReference type="SUPFAM" id="SSF51206">
    <property type="entry name" value="cAMP-binding domain-like"/>
    <property type="match status" value="1"/>
</dbReference>
<dbReference type="InterPro" id="IPR011009">
    <property type="entry name" value="Kinase-like_dom_sf"/>
</dbReference>
<evidence type="ECO:0000313" key="12">
    <source>
        <dbReference type="Proteomes" id="UP001165080"/>
    </source>
</evidence>
<feature type="compositionally biased region" description="Gly residues" evidence="8">
    <location>
        <begin position="862"/>
        <end position="873"/>
    </location>
</feature>
<dbReference type="Gene3D" id="3.30.200.20">
    <property type="entry name" value="Phosphorylase Kinase, domain 1"/>
    <property type="match status" value="1"/>
</dbReference>
<dbReference type="GO" id="GO:0035556">
    <property type="term" value="P:intracellular signal transduction"/>
    <property type="evidence" value="ECO:0007669"/>
    <property type="project" value="TreeGrafter"/>
</dbReference>
<dbReference type="InterPro" id="IPR000595">
    <property type="entry name" value="cNMP-bd_dom"/>
</dbReference>
<organism evidence="11 12">
    <name type="scientific">Pleodorina starrii</name>
    <dbReference type="NCBI Taxonomy" id="330485"/>
    <lineage>
        <taxon>Eukaryota</taxon>
        <taxon>Viridiplantae</taxon>
        <taxon>Chlorophyta</taxon>
        <taxon>core chlorophytes</taxon>
        <taxon>Chlorophyceae</taxon>
        <taxon>CS clade</taxon>
        <taxon>Chlamydomonadales</taxon>
        <taxon>Volvocaceae</taxon>
        <taxon>Pleodorina</taxon>
    </lineage>
</organism>
<feature type="compositionally biased region" description="Polar residues" evidence="8">
    <location>
        <begin position="756"/>
        <end position="777"/>
    </location>
</feature>
<keyword evidence="3 7" id="KW-0547">Nucleotide-binding</keyword>
<feature type="compositionally biased region" description="Basic residues" evidence="8">
    <location>
        <begin position="701"/>
        <end position="711"/>
    </location>
</feature>
<evidence type="ECO:0000256" key="5">
    <source>
        <dbReference type="ARBA" id="ARBA00022840"/>
    </source>
</evidence>
<dbReference type="InterPro" id="IPR014710">
    <property type="entry name" value="RmlC-like_jellyroll"/>
</dbReference>
<dbReference type="FunFam" id="1.10.510.10:FF:000571">
    <property type="entry name" value="Maternal embryonic leucine zipper kinase"/>
    <property type="match status" value="1"/>
</dbReference>
<feature type="compositionally biased region" description="Low complexity" evidence="8">
    <location>
        <begin position="893"/>
        <end position="902"/>
    </location>
</feature>
<feature type="compositionally biased region" description="Low complexity" evidence="8">
    <location>
        <begin position="66"/>
        <end position="79"/>
    </location>
</feature>
<dbReference type="GO" id="GO:0004674">
    <property type="term" value="F:protein serine/threonine kinase activity"/>
    <property type="evidence" value="ECO:0007669"/>
    <property type="project" value="TreeGrafter"/>
</dbReference>
<dbReference type="Gene3D" id="2.60.120.10">
    <property type="entry name" value="Jelly Rolls"/>
    <property type="match status" value="2"/>
</dbReference>
<feature type="region of interest" description="Disordered" evidence="8">
    <location>
        <begin position="1104"/>
        <end position="1135"/>
    </location>
</feature>
<keyword evidence="6" id="KW-0142">cGMP-binding</keyword>
<dbReference type="Proteomes" id="UP001165080">
    <property type="component" value="Unassembled WGS sequence"/>
</dbReference>
<sequence>MGCCQSTTVIKEEEEEDEQAEQHIDIRFSATSADGTERNTRSTVRQSQPRTSNDLGGPAPFTGRYGSSRGAPSPSLSSVSLVPVARTGSYDVRVASRTRQNGGDGVIETSRLVVDHLKGNVFINQYLIIKDLGKGAHGTVKLVYNTQDDMLYAMKVIHKRRMRRQSYLAEPRAIANMMRNVGMSPLSQSQTEGQRGMSPLSSPRTPNGMTDEYSNEIAVMKELDHPNVVKLYEVIHDPSNNKLLMTMEYVEGGCVLAGNSPTQKVPIPEATAVKYFRDVVKGLEYLHFNRIVHGDLKPDNLLMSSSGKVKISDFGSARFCEKSDMIFATAGTPSFMAPEMCQGKQFNGFPGDIWALGICLFVFVFGKPPFTGTTTYQIYEAIQRGELQFPQEIPATAELKDLLNRLLQKDPAQRISLEEIPAHPWVTRGGALPVLQTSNERAVQRVFEAMRKRNESGAKRPAPSTVLLAAPPEPVDMRKLVPDAEVRHFRDGEVIITQGQLPEGLYYVQEGFVDMMLMPSEKKLVADEDFADAIDDEDDEEDEAVVTATANAFDCGGSPGSANAGEGEDGSEGEEGGQEEGGDPEGEGDVEGPKPMDGFMALFGSRLSDRVSPMGSSSVMSPRNQSAVVTPRNGSQTLAARNYSATTVGPRYGSASVGLQRTSNAQVESPGRLSNQNATSASVPLPPALPVAHSMPTPSSYHHHLPPHRMHLGQAGGGGSNRSQSIVTSNHNQQLQLQPYSRSPSHSVLSPASGGSPVTTTGTNSGAPTPRNDSNMALRNPVAGAGSAGGAGPGPGLTGQFSAPPPSLGSRASYSGGGGLQARVPSYTGSGGMLGLGNNNASINPSPLGLSCSNAADLLQGDGDGGEGGGGGDGQRREAGAGGPTSGGGRAGGSSRRLLGSGKEQVQAQPPFLVPSPPHTSPQASRRALVQEPSFNQRFGRHEGTQRPPSRLSLTDSASASQALTSAPGRVAMLGRAASNRARQPLEPEDGGPADGGSAGGGVVLGSSNRRLGTGAARGGPFSMGGSSMPQVSLLSSSPQTTSVKEEKDDLLFLTPVESRRLSVTAGGAASFRRLGGAGIIVGASPPSGPPGAISPAISRMLSAEQNGSRPAGLPPAVEESVADASDSGKASIDSINSNADISIHAHNRGVGGWRRERPALLQVASSGGGLPSGGGEQTAGVEGSGGGGGGAAVSAALPPLPEGQSMRRVRSAMRRSATHDNIMHPSFKSIVPSGGAVIVSGGGPPAGPDASQLEDEERDFYGGDGREQQESGGGGSGGGVISVRHAITDLERVRREHDMAQGAEDYYQGAGQAYASAQPLVQFQRPSDMSGGGGLERVRMRRHSTSSYNASFVLKRVLGVSMSGASLDRTSIQEWSTTSKLAQKAIQRSDSMHSRMAQMVLRAKQHAVRRKRRGSMQLITTRGPGSVVGELCIDGKPAPSPSTVVAKGPVTVLIIKNEKVNKYRNQPSVMAALHRSQNASLVQEAMERFVECEQEVVAVEVIRRTITTEPNMHLEVAQEYTGEHHSSERLMADIYNG</sequence>
<feature type="region of interest" description="Disordered" evidence="8">
    <location>
        <begin position="551"/>
        <end position="637"/>
    </location>
</feature>
<dbReference type="CDD" id="cd00038">
    <property type="entry name" value="CAP_ED"/>
    <property type="match status" value="1"/>
</dbReference>
<feature type="compositionally biased region" description="Polar residues" evidence="8">
    <location>
        <begin position="721"/>
        <end position="750"/>
    </location>
</feature>
<dbReference type="InterPro" id="IPR017441">
    <property type="entry name" value="Protein_kinase_ATP_BS"/>
</dbReference>
<feature type="region of interest" description="Disordered" evidence="8">
    <location>
        <begin position="1"/>
        <end position="79"/>
    </location>
</feature>
<accession>A0A9W6EYP1</accession>
<dbReference type="PROSITE" id="PS00108">
    <property type="entry name" value="PROTEIN_KINASE_ST"/>
    <property type="match status" value="1"/>
</dbReference>
<dbReference type="GO" id="GO:0005737">
    <property type="term" value="C:cytoplasm"/>
    <property type="evidence" value="ECO:0007669"/>
    <property type="project" value="TreeGrafter"/>
</dbReference>
<feature type="binding site" evidence="7">
    <location>
        <position position="155"/>
    </location>
    <ligand>
        <name>ATP</name>
        <dbReference type="ChEBI" id="CHEBI:30616"/>
    </ligand>
</feature>
<keyword evidence="2" id="KW-0808">Transferase</keyword>
<evidence type="ECO:0000256" key="8">
    <source>
        <dbReference type="SAM" id="MobiDB-lite"/>
    </source>
</evidence>
<dbReference type="EMBL" id="BRXU01000003">
    <property type="protein sequence ID" value="GLC50203.1"/>
    <property type="molecule type" value="Genomic_DNA"/>
</dbReference>
<proteinExistence type="predicted"/>
<evidence type="ECO:0000256" key="4">
    <source>
        <dbReference type="ARBA" id="ARBA00022777"/>
    </source>
</evidence>
<feature type="compositionally biased region" description="Acidic residues" evidence="8">
    <location>
        <begin position="566"/>
        <end position="590"/>
    </location>
</feature>
<evidence type="ECO:0000259" key="10">
    <source>
        <dbReference type="PROSITE" id="PS50042"/>
    </source>
</evidence>
<feature type="compositionally biased region" description="Polar residues" evidence="8">
    <location>
        <begin position="661"/>
        <end position="677"/>
    </location>
</feature>
<feature type="domain" description="Protein kinase" evidence="9">
    <location>
        <begin position="126"/>
        <end position="426"/>
    </location>
</feature>
<evidence type="ECO:0000256" key="7">
    <source>
        <dbReference type="PROSITE-ProRule" id="PRU10141"/>
    </source>
</evidence>
<evidence type="ECO:0000256" key="6">
    <source>
        <dbReference type="ARBA" id="ARBA00022992"/>
    </source>
</evidence>
<evidence type="ECO:0000259" key="9">
    <source>
        <dbReference type="PROSITE" id="PS50011"/>
    </source>
</evidence>
<feature type="compositionally biased region" description="Polar residues" evidence="8">
    <location>
        <begin position="952"/>
        <end position="965"/>
    </location>
</feature>
<keyword evidence="5 7" id="KW-0067">ATP-binding</keyword>
<dbReference type="GO" id="GO:0030553">
    <property type="term" value="F:cGMP binding"/>
    <property type="evidence" value="ECO:0007669"/>
    <property type="project" value="UniProtKB-KW"/>
</dbReference>
<dbReference type="PANTHER" id="PTHR24346">
    <property type="entry name" value="MAP/MICROTUBULE AFFINITY-REGULATING KINASE"/>
    <property type="match status" value="1"/>
</dbReference>
<feature type="compositionally biased region" description="Polar residues" evidence="8">
    <location>
        <begin position="185"/>
        <end position="208"/>
    </location>
</feature>
<dbReference type="Pfam" id="PF00069">
    <property type="entry name" value="Pkinase"/>
    <property type="match status" value="1"/>
</dbReference>
<feature type="domain" description="Cyclic nucleotide-binding" evidence="10">
    <location>
        <begin position="468"/>
        <end position="516"/>
    </location>
</feature>
<keyword evidence="4" id="KW-0418">Kinase</keyword>
<feature type="compositionally biased region" description="Gly residues" evidence="8">
    <location>
        <begin position="880"/>
        <end position="892"/>
    </location>
</feature>
<evidence type="ECO:0000313" key="11">
    <source>
        <dbReference type="EMBL" id="GLC50203.1"/>
    </source>
</evidence>
<evidence type="ECO:0000256" key="2">
    <source>
        <dbReference type="ARBA" id="ARBA00022679"/>
    </source>
</evidence>
<feature type="compositionally biased region" description="Gly residues" evidence="8">
    <location>
        <begin position="993"/>
        <end position="1004"/>
    </location>
</feature>
<feature type="compositionally biased region" description="Gly residues" evidence="8">
    <location>
        <begin position="1272"/>
        <end position="1281"/>
    </location>
</feature>
<dbReference type="InterPro" id="IPR018490">
    <property type="entry name" value="cNMP-bd_dom_sf"/>
</dbReference>
<feature type="compositionally biased region" description="Polar residues" evidence="8">
    <location>
        <begin position="41"/>
        <end position="54"/>
    </location>
</feature>
<feature type="region of interest" description="Disordered" evidence="8">
    <location>
        <begin position="661"/>
        <end position="817"/>
    </location>
</feature>
<evidence type="ECO:0000256" key="1">
    <source>
        <dbReference type="ARBA" id="ARBA00022535"/>
    </source>
</evidence>
<dbReference type="SUPFAM" id="SSF56112">
    <property type="entry name" value="Protein kinase-like (PK-like)"/>
    <property type="match status" value="1"/>
</dbReference>
<reference evidence="11 12" key="1">
    <citation type="journal article" date="2023" name="Commun. Biol.">
        <title>Reorganization of the ancestral sex-determining regions during the evolution of trioecy in Pleodorina starrii.</title>
        <authorList>
            <person name="Takahashi K."/>
            <person name="Suzuki S."/>
            <person name="Kawai-Toyooka H."/>
            <person name="Yamamoto K."/>
            <person name="Hamaji T."/>
            <person name="Ootsuki R."/>
            <person name="Yamaguchi H."/>
            <person name="Kawachi M."/>
            <person name="Higashiyama T."/>
            <person name="Nozaki H."/>
        </authorList>
    </citation>
    <scope>NUCLEOTIDE SEQUENCE [LARGE SCALE GENOMIC DNA]</scope>
    <source>
        <strain evidence="11 12">NIES-4479</strain>
    </source>
</reference>
<dbReference type="InterPro" id="IPR000719">
    <property type="entry name" value="Prot_kinase_dom"/>
</dbReference>
<dbReference type="InterPro" id="IPR008271">
    <property type="entry name" value="Ser/Thr_kinase_AS"/>
</dbReference>
<dbReference type="OrthoDB" id="8693905at2759"/>
<feature type="compositionally biased region" description="Polar residues" evidence="8">
    <location>
        <begin position="624"/>
        <end position="637"/>
    </location>
</feature>
<dbReference type="PROSITE" id="PS50011">
    <property type="entry name" value="PROTEIN_KINASE_DOM"/>
    <property type="match status" value="1"/>
</dbReference>
<dbReference type="GO" id="GO:0005524">
    <property type="term" value="F:ATP binding"/>
    <property type="evidence" value="ECO:0007669"/>
    <property type="project" value="UniProtKB-UniRule"/>
</dbReference>
<dbReference type="CDD" id="cd14008">
    <property type="entry name" value="STKc_LKB1_CaMKK"/>
    <property type="match status" value="1"/>
</dbReference>
<name>A0A9W6EYP1_9CHLO</name>
<feature type="region of interest" description="Disordered" evidence="8">
    <location>
        <begin position="1165"/>
        <end position="1216"/>
    </location>
</feature>
<dbReference type="PROSITE" id="PS00107">
    <property type="entry name" value="PROTEIN_KINASE_ATP"/>
    <property type="match status" value="1"/>
</dbReference>
<feature type="region of interest" description="Disordered" evidence="8">
    <location>
        <begin position="854"/>
        <end position="1048"/>
    </location>
</feature>
<gene>
    <name evidence="11" type="primary">PLEST000301</name>
    <name evidence="11" type="ORF">PLESTB_000353700</name>
</gene>